<dbReference type="EMBL" id="CP120627">
    <property type="protein sequence ID" value="WEW56500.1"/>
    <property type="molecule type" value="Genomic_DNA"/>
</dbReference>
<dbReference type="InterPro" id="IPR029058">
    <property type="entry name" value="AB_hydrolase_fold"/>
</dbReference>
<dbReference type="Pfam" id="PF03959">
    <property type="entry name" value="FSH1"/>
    <property type="match status" value="1"/>
</dbReference>
<dbReference type="GO" id="GO:0005737">
    <property type="term" value="C:cytoplasm"/>
    <property type="evidence" value="ECO:0007669"/>
    <property type="project" value="TreeGrafter"/>
</dbReference>
<dbReference type="GO" id="GO:0005634">
    <property type="term" value="C:nucleus"/>
    <property type="evidence" value="ECO:0007669"/>
    <property type="project" value="TreeGrafter"/>
</dbReference>
<keyword evidence="2" id="KW-0378">Hydrolase</keyword>
<dbReference type="PANTHER" id="PTHR48070:SF3">
    <property type="entry name" value="ESTERASE DBAE-RELATED"/>
    <property type="match status" value="1"/>
</dbReference>
<dbReference type="InterPro" id="IPR050593">
    <property type="entry name" value="LovG"/>
</dbReference>
<organism evidence="4 5">
    <name type="scientific">Emydomyces testavorans</name>
    <dbReference type="NCBI Taxonomy" id="2070801"/>
    <lineage>
        <taxon>Eukaryota</taxon>
        <taxon>Fungi</taxon>
        <taxon>Dikarya</taxon>
        <taxon>Ascomycota</taxon>
        <taxon>Pezizomycotina</taxon>
        <taxon>Eurotiomycetes</taxon>
        <taxon>Eurotiomycetidae</taxon>
        <taxon>Onygenales</taxon>
        <taxon>Nannizziopsiaceae</taxon>
        <taxon>Emydomyces</taxon>
    </lineage>
</organism>
<sequence>MADPTLHLPRLLCFHGAGSNAAIFQSQCRSFISHLKPHFRLCFVNGPFICEPGPGILLVYETLGPFRRWLRWRHGLSPLAQIDDGSQIPDEEAYSDIEKSIRDAMREDDARGATGEWVGLLGFSQGAKLCASLLCRQQIREDKFGKENAGSSYRFAVLMNGPAPLVPFESTESPDDTLVLRIPTIHVHALRDPDLRYHQMLRNKYCDEEAARLVEWDGDHRIPLTTKDVRPVVDQILDLAKQTGAIQSSSH</sequence>
<gene>
    <name evidence="4" type="ORF">PRK78_001945</name>
</gene>
<keyword evidence="5" id="KW-1185">Reference proteome</keyword>
<evidence type="ECO:0000259" key="3">
    <source>
        <dbReference type="Pfam" id="PF03959"/>
    </source>
</evidence>
<accession>A0AAF0IG01</accession>
<evidence type="ECO:0000313" key="4">
    <source>
        <dbReference type="EMBL" id="WEW56500.1"/>
    </source>
</evidence>
<feature type="domain" description="Serine hydrolase" evidence="3">
    <location>
        <begin position="9"/>
        <end position="230"/>
    </location>
</feature>
<dbReference type="GO" id="GO:0044550">
    <property type="term" value="P:secondary metabolite biosynthetic process"/>
    <property type="evidence" value="ECO:0007669"/>
    <property type="project" value="TreeGrafter"/>
</dbReference>
<dbReference type="PANTHER" id="PTHR48070">
    <property type="entry name" value="ESTERASE OVCA2"/>
    <property type="match status" value="1"/>
</dbReference>
<name>A0AAF0IG01_9EURO</name>
<dbReference type="Gene3D" id="3.40.50.1820">
    <property type="entry name" value="alpha/beta hydrolase"/>
    <property type="match status" value="1"/>
</dbReference>
<reference evidence="4" key="1">
    <citation type="submission" date="2023-03" db="EMBL/GenBank/DDBJ databases">
        <title>Emydomyces testavorans Genome Sequence.</title>
        <authorList>
            <person name="Hoyer L."/>
        </authorList>
    </citation>
    <scope>NUCLEOTIDE SEQUENCE</scope>
    <source>
        <strain evidence="4">16-2883</strain>
    </source>
</reference>
<dbReference type="Proteomes" id="UP001219355">
    <property type="component" value="Chromosome 1"/>
</dbReference>
<evidence type="ECO:0000313" key="5">
    <source>
        <dbReference type="Proteomes" id="UP001219355"/>
    </source>
</evidence>
<proteinExistence type="inferred from homology"/>
<dbReference type="AlphaFoldDB" id="A0AAF0IG01"/>
<evidence type="ECO:0000256" key="1">
    <source>
        <dbReference type="ARBA" id="ARBA00005863"/>
    </source>
</evidence>
<dbReference type="GO" id="GO:0016787">
    <property type="term" value="F:hydrolase activity"/>
    <property type="evidence" value="ECO:0007669"/>
    <property type="project" value="UniProtKB-KW"/>
</dbReference>
<dbReference type="InterPro" id="IPR005645">
    <property type="entry name" value="FSH-like_dom"/>
</dbReference>
<evidence type="ECO:0000256" key="2">
    <source>
        <dbReference type="ARBA" id="ARBA00022801"/>
    </source>
</evidence>
<comment type="similarity">
    <text evidence="1">Belongs to the LovG family.</text>
</comment>
<dbReference type="SUPFAM" id="SSF53474">
    <property type="entry name" value="alpha/beta-Hydrolases"/>
    <property type="match status" value="1"/>
</dbReference>
<protein>
    <recommendedName>
        <fullName evidence="3">Serine hydrolase domain-containing protein</fullName>
    </recommendedName>
</protein>